<name>A0A9P6J722_MORAP</name>
<feature type="compositionally biased region" description="Acidic residues" evidence="1">
    <location>
        <begin position="309"/>
        <end position="320"/>
    </location>
</feature>
<reference evidence="2" key="1">
    <citation type="journal article" date="2020" name="Fungal Divers.">
        <title>Resolving the Mortierellaceae phylogeny through synthesis of multi-gene phylogenetics and phylogenomics.</title>
        <authorList>
            <person name="Vandepol N."/>
            <person name="Liber J."/>
            <person name="Desiro A."/>
            <person name="Na H."/>
            <person name="Kennedy M."/>
            <person name="Barry K."/>
            <person name="Grigoriev I.V."/>
            <person name="Miller A.N."/>
            <person name="O'Donnell K."/>
            <person name="Stajich J.E."/>
            <person name="Bonito G."/>
        </authorList>
    </citation>
    <scope>NUCLEOTIDE SEQUENCE</scope>
    <source>
        <strain evidence="2">CK1249</strain>
    </source>
</reference>
<feature type="region of interest" description="Disordered" evidence="1">
    <location>
        <begin position="271"/>
        <end position="291"/>
    </location>
</feature>
<evidence type="ECO:0000256" key="1">
    <source>
        <dbReference type="SAM" id="MobiDB-lite"/>
    </source>
</evidence>
<dbReference type="OrthoDB" id="2445903at2759"/>
<comment type="caution">
    <text evidence="2">The sequence shown here is derived from an EMBL/GenBank/DDBJ whole genome shotgun (WGS) entry which is preliminary data.</text>
</comment>
<feature type="compositionally biased region" description="Acidic residues" evidence="1">
    <location>
        <begin position="106"/>
        <end position="131"/>
    </location>
</feature>
<dbReference type="EMBL" id="JAAAHY010000410">
    <property type="protein sequence ID" value="KAF9964072.1"/>
    <property type="molecule type" value="Genomic_DNA"/>
</dbReference>
<sequence>MTQQQTPKPIFASFENRDVPRDEFPFPTEKAAPVSRDAAGDYEDKNQDQLLLLLQPWTPTDSTRVPYERRLWPLASRQAILRIFPHEKRPFYSERNGFHTQPYGYEESDEHEDDNDNDVEDDAVDDDDADEGKDIDKDGNHLEDEDRKGSRAKMEGTHSSRDTVGTRNRFSTLQEQRHHGPAHFEDHESQANTDRYYYEAMRWQEGVAKARRDEQQEQQQQQQQVILNDFDYLEHSPLLSKSPPPPSRMPQGRLIRRASVAKAKFYKLLHHNRQRQQQQSNHSPRQGTGDVDFRDQDVYYARDDVFEVQQEDEEEEEEVEEKVNSKGYHHHYHHDHHHDDNGFSDGSIHLGGGGGEGGLNSSSSAYSFTSSFRARVRLTRTKTVLRQVKQRLSAAARSMISEANKAAHHVGPLLRSNSLARYHRDQTRADSEEDQENEEEEDRSERDQKR</sequence>
<keyword evidence="3" id="KW-1185">Reference proteome</keyword>
<feature type="compositionally biased region" description="Acidic residues" evidence="1">
    <location>
        <begin position="431"/>
        <end position="442"/>
    </location>
</feature>
<feature type="compositionally biased region" description="Basic residues" evidence="1">
    <location>
        <begin position="327"/>
        <end position="336"/>
    </location>
</feature>
<accession>A0A9P6J722</accession>
<feature type="compositionally biased region" description="Low complexity" evidence="1">
    <location>
        <begin position="275"/>
        <end position="286"/>
    </location>
</feature>
<protein>
    <submittedName>
        <fullName evidence="2">Uncharacterized protein</fullName>
    </submittedName>
</protein>
<organism evidence="2 3">
    <name type="scientific">Mortierella alpina</name>
    <name type="common">Oleaginous fungus</name>
    <name type="synonym">Mortierella renispora</name>
    <dbReference type="NCBI Taxonomy" id="64518"/>
    <lineage>
        <taxon>Eukaryota</taxon>
        <taxon>Fungi</taxon>
        <taxon>Fungi incertae sedis</taxon>
        <taxon>Mucoromycota</taxon>
        <taxon>Mortierellomycotina</taxon>
        <taxon>Mortierellomycetes</taxon>
        <taxon>Mortierellales</taxon>
        <taxon>Mortierellaceae</taxon>
        <taxon>Mortierella</taxon>
    </lineage>
</organism>
<feature type="compositionally biased region" description="Basic and acidic residues" evidence="1">
    <location>
        <begin position="15"/>
        <end position="24"/>
    </location>
</feature>
<feature type="region of interest" description="Disordered" evidence="1">
    <location>
        <begin position="1"/>
        <end position="42"/>
    </location>
</feature>
<feature type="compositionally biased region" description="Basic and acidic residues" evidence="1">
    <location>
        <begin position="132"/>
        <end position="161"/>
    </location>
</feature>
<feature type="compositionally biased region" description="Polar residues" evidence="1">
    <location>
        <begin position="162"/>
        <end position="174"/>
    </location>
</feature>
<evidence type="ECO:0000313" key="2">
    <source>
        <dbReference type="EMBL" id="KAF9964072.1"/>
    </source>
</evidence>
<dbReference type="AlphaFoldDB" id="A0A9P6J722"/>
<proteinExistence type="predicted"/>
<gene>
    <name evidence="2" type="ORF">BGZ70_006986</name>
</gene>
<feature type="region of interest" description="Disordered" evidence="1">
    <location>
        <begin position="91"/>
        <end position="191"/>
    </location>
</feature>
<feature type="region of interest" description="Disordered" evidence="1">
    <location>
        <begin position="308"/>
        <end position="356"/>
    </location>
</feature>
<feature type="compositionally biased region" description="Basic and acidic residues" evidence="1">
    <location>
        <begin position="175"/>
        <end position="189"/>
    </location>
</feature>
<feature type="region of interest" description="Disordered" evidence="1">
    <location>
        <begin position="404"/>
        <end position="450"/>
    </location>
</feature>
<evidence type="ECO:0000313" key="3">
    <source>
        <dbReference type="Proteomes" id="UP000738359"/>
    </source>
</evidence>
<dbReference type="Proteomes" id="UP000738359">
    <property type="component" value="Unassembled WGS sequence"/>
</dbReference>